<dbReference type="EMBL" id="CP159253">
    <property type="protein sequence ID" value="XCG46722.1"/>
    <property type="molecule type" value="Genomic_DNA"/>
</dbReference>
<proteinExistence type="predicted"/>
<accession>A0AAU8CKA7</accession>
<reference evidence="1" key="1">
    <citation type="submission" date="2024-06" db="EMBL/GenBank/DDBJ databases">
        <title>Mesorhizobium karijinii sp. nov., a symbiont of the iconic Swainsona formosa from arid Australia.</title>
        <authorList>
            <person name="Hill Y.J."/>
            <person name="Watkin E.L.J."/>
            <person name="O'Hara G.W."/>
            <person name="Terpolilli J."/>
            <person name="Tye M.L."/>
            <person name="Kohlmeier M.G."/>
        </authorList>
    </citation>
    <scope>NUCLEOTIDE SEQUENCE</scope>
    <source>
        <strain evidence="1">WSM2240</strain>
    </source>
</reference>
<dbReference type="RefSeq" id="WP_353645740.1">
    <property type="nucleotide sequence ID" value="NZ_CP159253.1"/>
</dbReference>
<protein>
    <submittedName>
        <fullName evidence="1">Uncharacterized protein</fullName>
    </submittedName>
</protein>
<organism evidence="1">
    <name type="scientific">Mesorhizobium sp. WSM2240</name>
    <dbReference type="NCBI Taxonomy" id="3228851"/>
    <lineage>
        <taxon>Bacteria</taxon>
        <taxon>Pseudomonadati</taxon>
        <taxon>Pseudomonadota</taxon>
        <taxon>Alphaproteobacteria</taxon>
        <taxon>Hyphomicrobiales</taxon>
        <taxon>Phyllobacteriaceae</taxon>
        <taxon>Mesorhizobium</taxon>
    </lineage>
</organism>
<sequence length="112" mass="12902">MITQEIFNTVYLGLAAQDFRQSYDDDTDQCAYRGPNNLKCAIGHLIPDDKYHPEMDGSIWLARNFHAARMLTELSRDEFSLLQNAHDYANTPADMRERFESIAKTYNLKVPA</sequence>
<evidence type="ECO:0000313" key="1">
    <source>
        <dbReference type="EMBL" id="XCG46722.1"/>
    </source>
</evidence>
<name>A0AAU8CKA7_9HYPH</name>
<dbReference type="AlphaFoldDB" id="A0AAU8CKA7"/>
<gene>
    <name evidence="1" type="ORF">ABVK50_15485</name>
</gene>